<sequence>MSHHGQYSDPPVVPGLSVYEEDDVFQETESLAGANDGNPVRETQSGAFKAEIQTDVLRTFESEARAVLKKNNEESRRMSLMLESIELFQKENDYYPTSEEILVDLEEKLKNRSDAWKLAVLFAKHCYVFGLGHPHTGLMLSQLRAIQVTGPNSFSEEMIDPLLTSDNLQGSYGDVYDAASVPDVAQVQVLAPPNQTPAQFIETRAQLPMLGQCQGYVGSLEHFEGLKDAYYAFSNGASGLAHEDLEIRQDAPAQRRCVQQLFEAIMDMSSSIEAADDVNTDPGQDGEPVAASGNAVAAALRPRNKRRIGDILGSHGLTNTEKIEGLIGRMLSDLDIEFLCWEVLEAAIRAQEGLHNVARWQTDLMKDRFASFEARWNSICEALRAHKLILQSLGQISWVERVAAAPHKEQVRKTANKKCNMVKTLQNKAGADAIKTNTRNGQWSIDERLGITDATGATLFQSTVRGSRGLENIRPSQSQAPRPKRRRGE</sequence>
<keyword evidence="4" id="KW-1185">Reference proteome</keyword>
<protein>
    <submittedName>
        <fullName evidence="3">Uncharacterized protein</fullName>
    </submittedName>
</protein>
<dbReference type="EMBL" id="CVQH01007335">
    <property type="protein sequence ID" value="CRK16250.1"/>
    <property type="molecule type" value="Genomic_DNA"/>
</dbReference>
<dbReference type="AlphaFoldDB" id="A0A0G4L3A5"/>
<gene>
    <name evidence="3" type="ORF">BN1708_011689</name>
    <name evidence="2" type="ORF">BN1723_009874</name>
</gene>
<dbReference type="EMBL" id="CVQI01003669">
    <property type="protein sequence ID" value="CRK12964.1"/>
    <property type="molecule type" value="Genomic_DNA"/>
</dbReference>
<evidence type="ECO:0000313" key="3">
    <source>
        <dbReference type="EMBL" id="CRK16250.1"/>
    </source>
</evidence>
<evidence type="ECO:0000313" key="5">
    <source>
        <dbReference type="Proteomes" id="UP000045706"/>
    </source>
</evidence>
<accession>A0A0G4L3A5</accession>
<organism evidence="3 4">
    <name type="scientific">Verticillium longisporum</name>
    <name type="common">Verticillium dahliae var. longisporum</name>
    <dbReference type="NCBI Taxonomy" id="100787"/>
    <lineage>
        <taxon>Eukaryota</taxon>
        <taxon>Fungi</taxon>
        <taxon>Dikarya</taxon>
        <taxon>Ascomycota</taxon>
        <taxon>Pezizomycotina</taxon>
        <taxon>Sordariomycetes</taxon>
        <taxon>Hypocreomycetidae</taxon>
        <taxon>Glomerellales</taxon>
        <taxon>Plectosphaerellaceae</taxon>
        <taxon>Verticillium</taxon>
    </lineage>
</organism>
<dbReference type="Proteomes" id="UP000044602">
    <property type="component" value="Unassembled WGS sequence"/>
</dbReference>
<name>A0A0G4L3A5_VERLO</name>
<proteinExistence type="predicted"/>
<evidence type="ECO:0000313" key="4">
    <source>
        <dbReference type="Proteomes" id="UP000044602"/>
    </source>
</evidence>
<feature type="region of interest" description="Disordered" evidence="1">
    <location>
        <begin position="466"/>
        <end position="489"/>
    </location>
</feature>
<evidence type="ECO:0000256" key="1">
    <source>
        <dbReference type="SAM" id="MobiDB-lite"/>
    </source>
</evidence>
<reference evidence="4 5" key="1">
    <citation type="submission" date="2015-05" db="EMBL/GenBank/DDBJ databases">
        <authorList>
            <person name="Fogelqvist Johan"/>
        </authorList>
    </citation>
    <scope>NUCLEOTIDE SEQUENCE [LARGE SCALE GENOMIC DNA]</scope>
    <source>
        <strain evidence="3">VL1</strain>
        <strain evidence="2">VL2</strain>
    </source>
</reference>
<dbReference type="Proteomes" id="UP000045706">
    <property type="component" value="Unassembled WGS sequence"/>
</dbReference>
<evidence type="ECO:0000313" key="2">
    <source>
        <dbReference type="EMBL" id="CRK12964.1"/>
    </source>
</evidence>
<dbReference type="STRING" id="100787.A0A0G4L3A5"/>